<dbReference type="Proteomes" id="UP000553957">
    <property type="component" value="Unassembled WGS sequence"/>
</dbReference>
<evidence type="ECO:0000313" key="3">
    <source>
        <dbReference type="EMBL" id="NOL43857.1"/>
    </source>
</evidence>
<dbReference type="EMBL" id="JABJRC010000007">
    <property type="protein sequence ID" value="NOL43857.1"/>
    <property type="molecule type" value="Genomic_DNA"/>
</dbReference>
<dbReference type="RefSeq" id="WP_171677100.1">
    <property type="nucleotide sequence ID" value="NZ_BAAAGT010000011.1"/>
</dbReference>
<proteinExistence type="predicted"/>
<gene>
    <name evidence="2" type="ORF">HNR71_006351</name>
    <name evidence="3" type="ORF">HPO96_26770</name>
</gene>
<protein>
    <submittedName>
        <fullName evidence="3">Uncharacterized protein</fullName>
    </submittedName>
</protein>
<sequence length="152" mass="17502">MREISQPKIRPDELSRTVLTPPARFIVNRPTGHCHHPHDGGSPVRTFEVPVNPIQLPHSRQDQFTILRSNAQAAKEGQLTTPAVDRNLIKSGNLRKDRRIRNLIRKQQPIKIRTVPKRRHSTTTRQESDVYNTAHHRRPSVRHATQGTFEGR</sequence>
<comment type="caution">
    <text evidence="3">The sequence shown here is derived from an EMBL/GenBank/DDBJ whole genome shotgun (WGS) entry which is preliminary data.</text>
</comment>
<accession>A0A7Y4L5K1</accession>
<name>A0A7Y4L5K1_9ACTN</name>
<dbReference type="Proteomes" id="UP000534306">
    <property type="component" value="Unassembled WGS sequence"/>
</dbReference>
<reference evidence="3 4" key="1">
    <citation type="submission" date="2020-05" db="EMBL/GenBank/DDBJ databases">
        <title>Genome sequence of Kribbella sandramycini ATCC 39419.</title>
        <authorList>
            <person name="Maclea K.S."/>
            <person name="Fair J.L."/>
        </authorList>
    </citation>
    <scope>NUCLEOTIDE SEQUENCE [LARGE SCALE GENOMIC DNA]</scope>
    <source>
        <strain evidence="3 4">ATCC 39419</strain>
    </source>
</reference>
<evidence type="ECO:0000256" key="1">
    <source>
        <dbReference type="SAM" id="MobiDB-lite"/>
    </source>
</evidence>
<feature type="compositionally biased region" description="Polar residues" evidence="1">
    <location>
        <begin position="143"/>
        <end position="152"/>
    </location>
</feature>
<evidence type="ECO:0000313" key="2">
    <source>
        <dbReference type="EMBL" id="MBB6570714.1"/>
    </source>
</evidence>
<organism evidence="3 4">
    <name type="scientific">Kribbella sandramycini</name>
    <dbReference type="NCBI Taxonomy" id="60450"/>
    <lineage>
        <taxon>Bacteria</taxon>
        <taxon>Bacillati</taxon>
        <taxon>Actinomycetota</taxon>
        <taxon>Actinomycetes</taxon>
        <taxon>Propionibacteriales</taxon>
        <taxon>Kribbellaceae</taxon>
        <taxon>Kribbella</taxon>
    </lineage>
</organism>
<dbReference type="EMBL" id="JACHKF010000001">
    <property type="protein sequence ID" value="MBB6570714.1"/>
    <property type="molecule type" value="Genomic_DNA"/>
</dbReference>
<dbReference type="AlphaFoldDB" id="A0A7Y4L5K1"/>
<feature type="region of interest" description="Disordered" evidence="1">
    <location>
        <begin position="115"/>
        <end position="152"/>
    </location>
</feature>
<keyword evidence="4" id="KW-1185">Reference proteome</keyword>
<evidence type="ECO:0000313" key="4">
    <source>
        <dbReference type="Proteomes" id="UP000534306"/>
    </source>
</evidence>
<evidence type="ECO:0000313" key="5">
    <source>
        <dbReference type="Proteomes" id="UP000553957"/>
    </source>
</evidence>
<reference evidence="2 5" key="2">
    <citation type="submission" date="2020-08" db="EMBL/GenBank/DDBJ databases">
        <title>Sequencing the genomes of 1000 actinobacteria strains.</title>
        <authorList>
            <person name="Klenk H.-P."/>
        </authorList>
    </citation>
    <scope>NUCLEOTIDE SEQUENCE [LARGE SCALE GENOMIC DNA]</scope>
    <source>
        <strain evidence="2 5">DSM 15626</strain>
    </source>
</reference>